<comment type="caution">
    <text evidence="3">The sequence shown here is derived from an EMBL/GenBank/DDBJ whole genome shotgun (WGS) entry which is preliminary data.</text>
</comment>
<dbReference type="PROSITE" id="PS51259">
    <property type="entry name" value="MHD2"/>
    <property type="match status" value="1"/>
</dbReference>
<sequence length="934" mass="105124">MIPASFYVGESPYEKLDLDLSDSDLRETAYEILIGACQNSDVTKFDRSEGFRVLGVSFGRKCSGSGLGSGLGSGSGRVSVGERMRVQMKISAESGSRVREGLIKVTHGLVCTFRVAREESETVPGLTRFAKHSLRGEGRVNKVTDGLYKSSDFQTQDEYHEWQTRHLKILEAGLLLHPRIPLDKKELHARQLSKIIHGAYECPMVTGKDSEEVENLRAVALPLALRSFYGDCSDTCHWADGVPLNLRLYQVLLEALFNIDKPSVIINEVDEMLEFIKRTWGMLGLDQRFHNICFLWVLFSRFISTGQVENDLLFACANLMLEVKDDADSAYDSDYSKILHSTLTMILDWADKGLLAYREFFYRGNIDLMHIVLSIGLSAAEIVGEERNTASTKVDTYIRSSMQRAFSQGSEKLCSIRRSTKGQQTNFNQLPALCVIAQEIIDLAFTEKEIYSPILEKWHPLAVGVAVATLHSCYGQQVKAFNSEINDLTPSVIQVLIAADKLEKCLVQMAVEASFNSEDGGKSIIQEMTPFEVETVISDLVKSWIRTRVDRLAEWVDRSLKIEVWNPMVNKGQFTPSAEEVLRTISETLEAFFLLPIPMHVALLPDLTKGLDRCLQDYILKAKSGSGTRSNFLPKLPSLTRCSGKTKTNGVFGENNQSQVVEKRKLSTEGDDDSYGIPQLCVRVNTFLYIRKELKVIKKKVIIQLNSTGLIHDNSIVIDHKISFKLSLAACQDGIQELCEVIAYKLVFHELNHVLWDGLYVDEASFSRIEPFLQELKQHLENIAEYIDNDIVRTKVTTDIMRASYDGFLLVLLAGGPSRNFTHEDSSMMKEDFHLLVDLFWAYGDGLPIELINKFSATVEGILPLFATDTESLIERFKSLVVDNNDPFALPPPLTSGQWDPNEPNTVVRVLCHRNDKVASKFLKEKFDLPKKLF</sequence>
<dbReference type="InterPro" id="IPR008528">
    <property type="entry name" value="unc-13_homologue"/>
</dbReference>
<evidence type="ECO:0000259" key="2">
    <source>
        <dbReference type="PROSITE" id="PS51259"/>
    </source>
</evidence>
<dbReference type="PROSITE" id="PS51258">
    <property type="entry name" value="MHD1"/>
    <property type="match status" value="1"/>
</dbReference>
<evidence type="ECO:0000259" key="1">
    <source>
        <dbReference type="PROSITE" id="PS51258"/>
    </source>
</evidence>
<dbReference type="InterPro" id="IPR057984">
    <property type="entry name" value="PATROL1_C"/>
</dbReference>
<dbReference type="InterPro" id="IPR014770">
    <property type="entry name" value="Munc13_1"/>
</dbReference>
<protein>
    <recommendedName>
        <fullName evidence="4">MHD1 domain-containing protein</fullName>
    </recommendedName>
</protein>
<organism evidence="3">
    <name type="scientific">Tanacetum cinerariifolium</name>
    <name type="common">Dalmatian daisy</name>
    <name type="synonym">Chrysanthemum cinerariifolium</name>
    <dbReference type="NCBI Taxonomy" id="118510"/>
    <lineage>
        <taxon>Eukaryota</taxon>
        <taxon>Viridiplantae</taxon>
        <taxon>Streptophyta</taxon>
        <taxon>Embryophyta</taxon>
        <taxon>Tracheophyta</taxon>
        <taxon>Spermatophyta</taxon>
        <taxon>Magnoliopsida</taxon>
        <taxon>eudicotyledons</taxon>
        <taxon>Gunneridae</taxon>
        <taxon>Pentapetalae</taxon>
        <taxon>asterids</taxon>
        <taxon>campanulids</taxon>
        <taxon>Asterales</taxon>
        <taxon>Asteraceae</taxon>
        <taxon>Asteroideae</taxon>
        <taxon>Anthemideae</taxon>
        <taxon>Anthemidinae</taxon>
        <taxon>Tanacetum</taxon>
    </lineage>
</organism>
<evidence type="ECO:0008006" key="4">
    <source>
        <dbReference type="Google" id="ProtNLM"/>
    </source>
</evidence>
<feature type="domain" description="MHD2" evidence="2">
    <location>
        <begin position="766"/>
        <end position="877"/>
    </location>
</feature>
<gene>
    <name evidence="3" type="ORF">Tci_007764</name>
</gene>
<proteinExistence type="predicted"/>
<dbReference type="AlphaFoldDB" id="A0A6L2JFT1"/>
<accession>A0A6L2JFT1</accession>
<dbReference type="EMBL" id="BKCJ010000731">
    <property type="protein sequence ID" value="GEU35786.1"/>
    <property type="molecule type" value="Genomic_DNA"/>
</dbReference>
<dbReference type="PANTHER" id="PTHR31280">
    <property type="entry name" value="PROTEIN UNC-13 HOMOLOG"/>
    <property type="match status" value="1"/>
</dbReference>
<dbReference type="PANTHER" id="PTHR31280:SF16">
    <property type="entry name" value="GLS PROTEIN (DUF810)"/>
    <property type="match status" value="1"/>
</dbReference>
<name>A0A6L2JFT1_TANCI</name>
<dbReference type="InterPro" id="IPR014772">
    <property type="entry name" value="Munc13_dom-2"/>
</dbReference>
<feature type="domain" description="MHD1" evidence="1">
    <location>
        <begin position="493"/>
        <end position="636"/>
    </location>
</feature>
<evidence type="ECO:0000313" key="3">
    <source>
        <dbReference type="EMBL" id="GEU35786.1"/>
    </source>
</evidence>
<dbReference type="Pfam" id="PF25761">
    <property type="entry name" value="TPR_PATROL1"/>
    <property type="match status" value="1"/>
</dbReference>
<reference evidence="3" key="1">
    <citation type="journal article" date="2019" name="Sci. Rep.">
        <title>Draft genome of Tanacetum cinerariifolium, the natural source of mosquito coil.</title>
        <authorList>
            <person name="Yamashiro T."/>
            <person name="Shiraishi A."/>
            <person name="Satake H."/>
            <person name="Nakayama K."/>
        </authorList>
    </citation>
    <scope>NUCLEOTIDE SEQUENCE</scope>
</reference>